<keyword evidence="5" id="KW-1185">Reference proteome</keyword>
<evidence type="ECO:0000256" key="1">
    <source>
        <dbReference type="ARBA" id="ARBA00008520"/>
    </source>
</evidence>
<dbReference type="InterPro" id="IPR006059">
    <property type="entry name" value="SBP"/>
</dbReference>
<name>A0ABP8DGX9_9ACTN</name>
<dbReference type="InterPro" id="IPR050490">
    <property type="entry name" value="Bact_solute-bd_prot1"/>
</dbReference>
<protein>
    <submittedName>
        <fullName evidence="4">ABC transporter substrate-binding protein</fullName>
    </submittedName>
</protein>
<evidence type="ECO:0000313" key="4">
    <source>
        <dbReference type="EMBL" id="GAA4255758.1"/>
    </source>
</evidence>
<dbReference type="PANTHER" id="PTHR43649">
    <property type="entry name" value="ARABINOSE-BINDING PROTEIN-RELATED"/>
    <property type="match status" value="1"/>
</dbReference>
<dbReference type="PANTHER" id="PTHR43649:SF29">
    <property type="entry name" value="OSMOPROTECTIVE COMPOUNDS-BINDING PROTEIN GGTB"/>
    <property type="match status" value="1"/>
</dbReference>
<dbReference type="EMBL" id="BAABAT010000022">
    <property type="protein sequence ID" value="GAA4255758.1"/>
    <property type="molecule type" value="Genomic_DNA"/>
</dbReference>
<evidence type="ECO:0000313" key="5">
    <source>
        <dbReference type="Proteomes" id="UP001500620"/>
    </source>
</evidence>
<comment type="similarity">
    <text evidence="1">Belongs to the bacterial solute-binding protein 1 family.</text>
</comment>
<dbReference type="Pfam" id="PF01547">
    <property type="entry name" value="SBP_bac_1"/>
    <property type="match status" value="1"/>
</dbReference>
<gene>
    <name evidence="4" type="ORF">GCM10022255_065840</name>
</gene>
<accession>A0ABP8DGX9</accession>
<comment type="caution">
    <text evidence="4">The sequence shown here is derived from an EMBL/GenBank/DDBJ whole genome shotgun (WGS) entry which is preliminary data.</text>
</comment>
<keyword evidence="3" id="KW-0732">Signal</keyword>
<dbReference type="RefSeq" id="WP_345132768.1">
    <property type="nucleotide sequence ID" value="NZ_BAABAT010000022.1"/>
</dbReference>
<evidence type="ECO:0000256" key="3">
    <source>
        <dbReference type="SAM" id="SignalP"/>
    </source>
</evidence>
<feature type="chain" id="PRO_5045437303" evidence="3">
    <location>
        <begin position="20"/>
        <end position="434"/>
    </location>
</feature>
<proteinExistence type="inferred from homology"/>
<organism evidence="4 5">
    <name type="scientific">Dactylosporangium darangshiense</name>
    <dbReference type="NCBI Taxonomy" id="579108"/>
    <lineage>
        <taxon>Bacteria</taxon>
        <taxon>Bacillati</taxon>
        <taxon>Actinomycetota</taxon>
        <taxon>Actinomycetes</taxon>
        <taxon>Micromonosporales</taxon>
        <taxon>Micromonosporaceae</taxon>
        <taxon>Dactylosporangium</taxon>
    </lineage>
</organism>
<reference evidence="5" key="1">
    <citation type="journal article" date="2019" name="Int. J. Syst. Evol. Microbiol.">
        <title>The Global Catalogue of Microorganisms (GCM) 10K type strain sequencing project: providing services to taxonomists for standard genome sequencing and annotation.</title>
        <authorList>
            <consortium name="The Broad Institute Genomics Platform"/>
            <consortium name="The Broad Institute Genome Sequencing Center for Infectious Disease"/>
            <person name="Wu L."/>
            <person name="Ma J."/>
        </authorList>
    </citation>
    <scope>NUCLEOTIDE SEQUENCE [LARGE SCALE GENOMIC DNA]</scope>
    <source>
        <strain evidence="5">JCM 17441</strain>
    </source>
</reference>
<dbReference type="Gene3D" id="3.40.190.10">
    <property type="entry name" value="Periplasmic binding protein-like II"/>
    <property type="match status" value="2"/>
</dbReference>
<keyword evidence="2" id="KW-0813">Transport</keyword>
<dbReference type="Proteomes" id="UP001500620">
    <property type="component" value="Unassembled WGS sequence"/>
</dbReference>
<dbReference type="PROSITE" id="PS51257">
    <property type="entry name" value="PROKAR_LIPOPROTEIN"/>
    <property type="match status" value="1"/>
</dbReference>
<evidence type="ECO:0000256" key="2">
    <source>
        <dbReference type="ARBA" id="ARBA00022448"/>
    </source>
</evidence>
<feature type="signal peptide" evidence="3">
    <location>
        <begin position="1"/>
        <end position="19"/>
    </location>
</feature>
<sequence>MARRAQLCAALAAVAVAAAGCEGTASEPSATGGLSGTVEVVAKWSGVEQANFKKVLENFEKKTGVKTVYTSAGDDVASFLNQKISGGTPPSIALVPQPGTVAELAKKGNLKPLSGEALDAVTANYSPAWKDLGTVDGKMYGFYLKAAQKSICWYRTDAFAAAGIKDPKTWEEFGAAAKTLADAGITPFAVPGASAWTLTDFFENVYIQVGGPDNYDKLSKHQIPWTDPTVVETLKIIGQLWSTPRMIDGGNAGALKIDFSQSVAEVFGEKPKAAILCEGDFVGSEITKAGKYKVGDTAKYLPFPSIKGAKPSVVVGGDQAVALKDDKATTALMAYLASKESAEIFARGGGFITPNKTADPSAYPDATVRGLANLVISADVIKFDMSDLAPASFGGGTNADEWKLLQDFLGNPTMDANALAGKLEDAAKKDFGSN</sequence>
<dbReference type="SUPFAM" id="SSF53850">
    <property type="entry name" value="Periplasmic binding protein-like II"/>
    <property type="match status" value="1"/>
</dbReference>